<keyword evidence="2" id="KW-0238">DNA-binding</keyword>
<proteinExistence type="predicted"/>
<dbReference type="Pfam" id="PF00196">
    <property type="entry name" value="GerE"/>
    <property type="match status" value="1"/>
</dbReference>
<dbReference type="InterPro" id="IPR016032">
    <property type="entry name" value="Sig_transdc_resp-reg_C-effctor"/>
</dbReference>
<dbReference type="Gene3D" id="1.10.10.10">
    <property type="entry name" value="Winged helix-like DNA-binding domain superfamily/Winged helix DNA-binding domain"/>
    <property type="match status" value="1"/>
</dbReference>
<keyword evidence="3" id="KW-0804">Transcription</keyword>
<dbReference type="PANTHER" id="PTHR44688:SF16">
    <property type="entry name" value="DNA-BINDING TRANSCRIPTIONAL ACTIVATOR DEVR_DOSR"/>
    <property type="match status" value="1"/>
</dbReference>
<gene>
    <name evidence="4" type="ORF">PROPAUS_1554</name>
</gene>
<dbReference type="AlphaFoldDB" id="A0A383S889"/>
<dbReference type="SUPFAM" id="SSF46894">
    <property type="entry name" value="C-terminal effector domain of the bipartite response regulators"/>
    <property type="match status" value="1"/>
</dbReference>
<name>A0A383S889_9ACTN</name>
<keyword evidence="1" id="KW-0805">Transcription regulation</keyword>
<evidence type="ECO:0000256" key="3">
    <source>
        <dbReference type="ARBA" id="ARBA00023163"/>
    </source>
</evidence>
<keyword evidence="5" id="KW-1185">Reference proteome</keyword>
<organism evidence="4 5">
    <name type="scientific">Propionibacterium australiense</name>
    <dbReference type="NCBI Taxonomy" id="119981"/>
    <lineage>
        <taxon>Bacteria</taxon>
        <taxon>Bacillati</taxon>
        <taxon>Actinomycetota</taxon>
        <taxon>Actinomycetes</taxon>
        <taxon>Propionibacteriales</taxon>
        <taxon>Propionibacteriaceae</taxon>
        <taxon>Propionibacterium</taxon>
    </lineage>
</organism>
<protein>
    <submittedName>
        <fullName evidence="4">Bacterial regulatory proteins, luxR family</fullName>
    </submittedName>
</protein>
<dbReference type="Proteomes" id="UP000263928">
    <property type="component" value="Unassembled WGS sequence"/>
</dbReference>
<reference evidence="5" key="1">
    <citation type="submission" date="2018-08" db="EMBL/GenBank/DDBJ databases">
        <authorList>
            <person name="Hornung B."/>
        </authorList>
    </citation>
    <scope>NUCLEOTIDE SEQUENCE [LARGE SCALE GENOMIC DNA]</scope>
</reference>
<dbReference type="EMBL" id="UNQJ01000010">
    <property type="protein sequence ID" value="SYZ33634.1"/>
    <property type="molecule type" value="Genomic_DNA"/>
</dbReference>
<evidence type="ECO:0000256" key="1">
    <source>
        <dbReference type="ARBA" id="ARBA00023015"/>
    </source>
</evidence>
<evidence type="ECO:0000313" key="4">
    <source>
        <dbReference type="EMBL" id="SYZ33634.1"/>
    </source>
</evidence>
<dbReference type="GO" id="GO:0003677">
    <property type="term" value="F:DNA binding"/>
    <property type="evidence" value="ECO:0007669"/>
    <property type="project" value="UniProtKB-KW"/>
</dbReference>
<evidence type="ECO:0000256" key="2">
    <source>
        <dbReference type="ARBA" id="ARBA00023125"/>
    </source>
</evidence>
<dbReference type="GO" id="GO:0006355">
    <property type="term" value="P:regulation of DNA-templated transcription"/>
    <property type="evidence" value="ECO:0007669"/>
    <property type="project" value="InterPro"/>
</dbReference>
<dbReference type="InterPro" id="IPR000792">
    <property type="entry name" value="Tscrpt_reg_LuxR_C"/>
</dbReference>
<dbReference type="RefSeq" id="WP_119161976.1">
    <property type="nucleotide sequence ID" value="NZ_LR134442.1"/>
</dbReference>
<evidence type="ECO:0000313" key="5">
    <source>
        <dbReference type="Proteomes" id="UP000263928"/>
    </source>
</evidence>
<dbReference type="InterPro" id="IPR036388">
    <property type="entry name" value="WH-like_DNA-bd_sf"/>
</dbReference>
<dbReference type="SMART" id="SM00421">
    <property type="entry name" value="HTH_LUXR"/>
    <property type="match status" value="1"/>
</dbReference>
<sequence length="832" mass="91591">MDHGDIIKALVPRLTMSLAMVDRAIVHAPQEFYPIEATLLALQQVEGPGSRTMVEVRDTTDIDRLRQEIHDQSRPLFVAWYGLDEQLDELLRTITDSCDHSAAPQQTIVLAAAIDRRPTTDLSELFDSVLGSSSLVVDAQTLRELGPGQSADTAWCFRALRVTGGVPALLEAFAEDLAAAGDCDLTRQWVYLDARPRPGRSAEVTAAWVERAYRFWVAEPLVLLHAWVYFISEQMMTGIASYVLDRRVTAAEVREARLNGAITQTGTSEPGFPVLLAEQAVDRMMTDPASPARLWRRRTRSAMIDRALPIPDAVRICMLTMIRDWPSLDALLASSMHILATFACNERHGLAVAWSDQVPSEWTHIAHAREFLQGTWRYGPPALPLPWRELAYLVSGEDAEPGYPLMQELHQRLLVAMSRLHPDSVGDMRELAQMAEQVLTDLAAQQLKNRPPRSRRGARFMDDAATLVLCLVGLADGMIATALLSDAQACLSLATTICTRVGIDIVSHPGLVLGLSARNAMLSGKTALHAQARSYIAEYERLVTASGSRDELPEQLIRIAGRYHNDWSVGGPSSADISLNIPFAPLQVEAEGWALLVNRGTLPAYQWLQAFLGRSRWSNLMAFDWWPLHATLAMIDVREGRLHESQRRLEDGSIPPEMALVIRAAAELVEGNPETVETLVDRVLAMPTTTTRWRMLAYGLKLGAATCGPDPQDVAGMVLHLYDWAHAPCTLALLPDIARKPILDHVGPPLSELAGLRVGETVGRRPAGSVRLTPRQIDVLQGLVEGKTLGRIALDLGLGKETIRSTAKQMYKRLGVHDRASAVLMGQALGMI</sequence>
<dbReference type="PANTHER" id="PTHR44688">
    <property type="entry name" value="DNA-BINDING TRANSCRIPTIONAL ACTIVATOR DEVR_DOSR"/>
    <property type="match status" value="1"/>
</dbReference>
<dbReference type="PROSITE" id="PS50043">
    <property type="entry name" value="HTH_LUXR_2"/>
    <property type="match status" value="1"/>
</dbReference>
<accession>A0A383S889</accession>